<keyword evidence="2" id="KW-1185">Reference proteome</keyword>
<gene>
    <name evidence="1" type="ORF">EDD78_10923</name>
</gene>
<name>A0A9X8UI13_9FIRM</name>
<dbReference type="InterPro" id="IPR024227">
    <property type="entry name" value="DUF3795"/>
</dbReference>
<dbReference type="RefSeq" id="WP_079698619.1">
    <property type="nucleotide sequence ID" value="NZ_JADNAH010000019.1"/>
</dbReference>
<dbReference type="Pfam" id="PF12675">
    <property type="entry name" value="DUF3795"/>
    <property type="match status" value="1"/>
</dbReference>
<evidence type="ECO:0000313" key="1">
    <source>
        <dbReference type="EMBL" id="TCL42558.1"/>
    </source>
</evidence>
<sequence>MNRSLGVGYCGLVCALCSESEGCPGCKQGGCPKKDSCKNYLCCTQKGYSACHECAGFPCTDSILHKMRIRAFERFIARWGEEALLDCMERNERQGLVYHYPGGHVGDYDKPQSEEEIIALVLNGKEQSQL</sequence>
<dbReference type="OrthoDB" id="359038at2"/>
<evidence type="ECO:0000313" key="2">
    <source>
        <dbReference type="Proteomes" id="UP000294682"/>
    </source>
</evidence>
<comment type="caution">
    <text evidence="1">The sequence shown here is derived from an EMBL/GenBank/DDBJ whole genome shotgun (WGS) entry which is preliminary data.</text>
</comment>
<reference evidence="1 2" key="1">
    <citation type="submission" date="2019-03" db="EMBL/GenBank/DDBJ databases">
        <title>Genomic Encyclopedia of Type Strains, Phase IV (KMG-IV): sequencing the most valuable type-strain genomes for metagenomic binning, comparative biology and taxonomic classification.</title>
        <authorList>
            <person name="Goeker M."/>
        </authorList>
    </citation>
    <scope>NUCLEOTIDE SEQUENCE [LARGE SCALE GENOMIC DNA]</scope>
    <source>
        <strain evidence="1 2">DSM 100433</strain>
    </source>
</reference>
<dbReference type="AlphaFoldDB" id="A0A9X8UI13"/>
<proteinExistence type="predicted"/>
<accession>A0A9X8UI13</accession>
<organism evidence="1 2">
    <name type="scientific">Harryflintia acetispora</name>
    <dbReference type="NCBI Taxonomy" id="1849041"/>
    <lineage>
        <taxon>Bacteria</taxon>
        <taxon>Bacillati</taxon>
        <taxon>Bacillota</taxon>
        <taxon>Clostridia</taxon>
        <taxon>Eubacteriales</taxon>
        <taxon>Oscillospiraceae</taxon>
        <taxon>Harryflintia</taxon>
    </lineage>
</organism>
<protein>
    <submittedName>
        <fullName evidence="1">Uncharacterized protein DUF3795</fullName>
    </submittedName>
</protein>
<dbReference type="EMBL" id="SLUK01000009">
    <property type="protein sequence ID" value="TCL42558.1"/>
    <property type="molecule type" value="Genomic_DNA"/>
</dbReference>
<dbReference type="Proteomes" id="UP000294682">
    <property type="component" value="Unassembled WGS sequence"/>
</dbReference>